<proteinExistence type="predicted"/>
<dbReference type="AlphaFoldDB" id="A0AAP2GMT0"/>
<reference evidence="2 3" key="1">
    <citation type="submission" date="2021-05" db="EMBL/GenBank/DDBJ databases">
        <title>A Polyphasic approach of four new species of the genus Ohtaekwangia: Ohtaekwangia histidinii sp. nov., Ohtaekwangia cretensis sp. nov., Ohtaekwangia indiensis sp. nov., Ohtaekwangia reichenbachii sp. nov. from diverse environment.</title>
        <authorList>
            <person name="Octaviana S."/>
        </authorList>
    </citation>
    <scope>NUCLEOTIDE SEQUENCE [LARGE SCALE GENOMIC DNA]</scope>
    <source>
        <strain evidence="2 3">PWU4</strain>
    </source>
</reference>
<evidence type="ECO:0000313" key="2">
    <source>
        <dbReference type="EMBL" id="MBT1701574.1"/>
    </source>
</evidence>
<evidence type="ECO:0000256" key="1">
    <source>
        <dbReference type="SAM" id="SignalP"/>
    </source>
</evidence>
<comment type="caution">
    <text evidence="2">The sequence shown here is derived from an EMBL/GenBank/DDBJ whole genome shotgun (WGS) entry which is preliminary data.</text>
</comment>
<accession>A0AAP2GMT0</accession>
<dbReference type="RefSeq" id="WP_254170255.1">
    <property type="nucleotide sequence ID" value="NZ_JAHESF010000081.1"/>
</dbReference>
<feature type="signal peptide" evidence="1">
    <location>
        <begin position="1"/>
        <end position="19"/>
    </location>
</feature>
<evidence type="ECO:0008006" key="4">
    <source>
        <dbReference type="Google" id="ProtNLM"/>
    </source>
</evidence>
<dbReference type="Proteomes" id="UP001319200">
    <property type="component" value="Unassembled WGS sequence"/>
</dbReference>
<keyword evidence="1" id="KW-0732">Signal</keyword>
<keyword evidence="3" id="KW-1185">Reference proteome</keyword>
<sequence>MKKRFLSLVLILITSTAFSQIAKDFMIGANLDLIRSDQDGYFEKAQASAELNYFLTRKFTATGGVEYWTEHQQVSLVMGGRWFPVKEAFLRLRGLVGANDIAIGGGWSKPLKPGRNWYFESMADVYTVHGYVAIRAGVVYVIKRE</sequence>
<dbReference type="EMBL" id="JAHESF010000081">
    <property type="protein sequence ID" value="MBT1701574.1"/>
    <property type="molecule type" value="Genomic_DNA"/>
</dbReference>
<feature type="chain" id="PRO_5042906480" description="DUF3575 domain-containing protein" evidence="1">
    <location>
        <begin position="20"/>
        <end position="145"/>
    </location>
</feature>
<protein>
    <recommendedName>
        <fullName evidence="4">DUF3575 domain-containing protein</fullName>
    </recommendedName>
</protein>
<name>A0AAP2GMT0_9BACT</name>
<gene>
    <name evidence="2" type="ORF">KK083_32070</name>
</gene>
<evidence type="ECO:0000313" key="3">
    <source>
        <dbReference type="Proteomes" id="UP001319200"/>
    </source>
</evidence>
<organism evidence="2 3">
    <name type="scientific">Chryseosolibacter histidini</name>
    <dbReference type="NCBI Taxonomy" id="2782349"/>
    <lineage>
        <taxon>Bacteria</taxon>
        <taxon>Pseudomonadati</taxon>
        <taxon>Bacteroidota</taxon>
        <taxon>Cytophagia</taxon>
        <taxon>Cytophagales</taxon>
        <taxon>Chryseotaleaceae</taxon>
        <taxon>Chryseosolibacter</taxon>
    </lineage>
</organism>